<keyword evidence="3" id="KW-1185">Reference proteome</keyword>
<sequence>MISYFLLRELKMNYIEILGYAAMLTVSCSFLLKDVTKLRFVNTIGCILFMIYGLLLKSYPVVGLNIFVACINSYYIFKELKAKK</sequence>
<reference evidence="2 3" key="1">
    <citation type="journal article" date="2023" name="Front. Microbiol.">
        <title>Phylogeography and host specificity of Pasteurellaceae pathogenic to sea-farmed fish in the north-east Atlantic.</title>
        <authorList>
            <person name="Gulla S."/>
            <person name="Colquhoun D.J."/>
            <person name="Olsen A.B."/>
            <person name="Spilsberg B."/>
            <person name="Lagesen K."/>
            <person name="Aakesson C.P."/>
            <person name="Strom S."/>
            <person name="Manji F."/>
            <person name="Birkbeck T.H."/>
            <person name="Nilsen H.K."/>
        </authorList>
    </citation>
    <scope>NUCLEOTIDE SEQUENCE [LARGE SCALE GENOMIC DNA]</scope>
    <source>
        <strain evidence="2 3">NVIB3131</strain>
    </source>
</reference>
<feature type="transmembrane region" description="Helical" evidence="1">
    <location>
        <begin position="61"/>
        <end position="77"/>
    </location>
</feature>
<dbReference type="AlphaFoldDB" id="A0AAW8CGR5"/>
<dbReference type="EMBL" id="JASAXT010000014">
    <property type="protein sequence ID" value="MDP8149040.1"/>
    <property type="molecule type" value="Genomic_DNA"/>
</dbReference>
<protein>
    <submittedName>
        <fullName evidence="2">YgjV family protein</fullName>
    </submittedName>
</protein>
<accession>A0AAW8CGR5</accession>
<keyword evidence="1" id="KW-0812">Transmembrane</keyword>
<keyword evidence="1" id="KW-0472">Membrane</keyword>
<feature type="transmembrane region" description="Helical" evidence="1">
    <location>
        <begin position="39"/>
        <end position="55"/>
    </location>
</feature>
<name>A0AAW8CGR5_9PAST</name>
<gene>
    <name evidence="2" type="ORF">QJU57_08130</name>
</gene>
<dbReference type="Proteomes" id="UP001226020">
    <property type="component" value="Unassembled WGS sequence"/>
</dbReference>
<proteinExistence type="predicted"/>
<evidence type="ECO:0000313" key="3">
    <source>
        <dbReference type="Proteomes" id="UP001226020"/>
    </source>
</evidence>
<feature type="transmembrane region" description="Helical" evidence="1">
    <location>
        <begin position="12"/>
        <end position="32"/>
    </location>
</feature>
<evidence type="ECO:0000313" key="2">
    <source>
        <dbReference type="EMBL" id="MDP8149040.1"/>
    </source>
</evidence>
<evidence type="ECO:0000256" key="1">
    <source>
        <dbReference type="SAM" id="Phobius"/>
    </source>
</evidence>
<comment type="caution">
    <text evidence="2">The sequence shown here is derived from an EMBL/GenBank/DDBJ whole genome shotgun (WGS) entry which is preliminary data.</text>
</comment>
<organism evidence="2 3">
    <name type="scientific">Phocoenobacter atlanticus subsp. atlanticus</name>
    <dbReference type="NCBI Taxonomy" id="3061285"/>
    <lineage>
        <taxon>Bacteria</taxon>
        <taxon>Pseudomonadati</taxon>
        <taxon>Pseudomonadota</taxon>
        <taxon>Gammaproteobacteria</taxon>
        <taxon>Pasteurellales</taxon>
        <taxon>Pasteurellaceae</taxon>
        <taxon>Phocoenobacter</taxon>
        <taxon>Phocoenobacter atlanticus</taxon>
    </lineage>
</organism>
<keyword evidence="1" id="KW-1133">Transmembrane helix</keyword>